<dbReference type="Pfam" id="PF00496">
    <property type="entry name" value="SBP_bac_5"/>
    <property type="match status" value="1"/>
</dbReference>
<gene>
    <name evidence="2" type="ORF">FHS18_002365</name>
</gene>
<evidence type="ECO:0000259" key="1">
    <source>
        <dbReference type="Pfam" id="PF00496"/>
    </source>
</evidence>
<reference evidence="2 3" key="1">
    <citation type="submission" date="2020-08" db="EMBL/GenBank/DDBJ databases">
        <title>Genomic Encyclopedia of Type Strains, Phase III (KMG-III): the genomes of soil and plant-associated and newly described type strains.</title>
        <authorList>
            <person name="Whitman W."/>
        </authorList>
    </citation>
    <scope>NUCLEOTIDE SEQUENCE [LARGE SCALE GENOMIC DNA]</scope>
    <source>
        <strain evidence="2 3">CECT 5862</strain>
    </source>
</reference>
<dbReference type="InterPro" id="IPR000914">
    <property type="entry name" value="SBP_5_dom"/>
</dbReference>
<dbReference type="GO" id="GO:0003677">
    <property type="term" value="F:DNA binding"/>
    <property type="evidence" value="ECO:0007669"/>
    <property type="project" value="UniProtKB-KW"/>
</dbReference>
<dbReference type="AlphaFoldDB" id="A0A7W5AWW3"/>
<dbReference type="Proteomes" id="UP000570361">
    <property type="component" value="Unassembled WGS sequence"/>
</dbReference>
<feature type="domain" description="Solute-binding protein family 5" evidence="1">
    <location>
        <begin position="11"/>
        <end position="70"/>
    </location>
</feature>
<dbReference type="SUPFAM" id="SSF53850">
    <property type="entry name" value="Periplasmic binding protein-like II"/>
    <property type="match status" value="1"/>
</dbReference>
<keyword evidence="2" id="KW-0238">DNA-binding</keyword>
<protein>
    <submittedName>
        <fullName evidence="2">MarR-like DNA-binding transcriptional regulator SgrR of sgrS sRNA</fullName>
    </submittedName>
</protein>
<comment type="caution">
    <text evidence="2">The sequence shown here is derived from an EMBL/GenBank/DDBJ whole genome shotgun (WGS) entry which is preliminary data.</text>
</comment>
<dbReference type="Gene3D" id="3.40.190.10">
    <property type="entry name" value="Periplasmic binding protein-like II"/>
    <property type="match status" value="1"/>
</dbReference>
<evidence type="ECO:0000313" key="2">
    <source>
        <dbReference type="EMBL" id="MBB3110298.1"/>
    </source>
</evidence>
<sequence length="102" mass="11708">MLEALCTERFSIVPEDIVEADRGGEFARLPIGTGPFRMVENISSMLVLEANESYFEGCPHLDRIEMWVWPNYEGYIGTMWPLTARMPNFATSKPIRREAVRP</sequence>
<dbReference type="EMBL" id="JACHXK010000004">
    <property type="protein sequence ID" value="MBB3110298.1"/>
    <property type="molecule type" value="Genomic_DNA"/>
</dbReference>
<name>A0A7W5AWW3_9BACL</name>
<keyword evidence="3" id="KW-1185">Reference proteome</keyword>
<evidence type="ECO:0000313" key="3">
    <source>
        <dbReference type="Proteomes" id="UP000570361"/>
    </source>
</evidence>
<proteinExistence type="predicted"/>
<dbReference type="RefSeq" id="WP_183600175.1">
    <property type="nucleotide sequence ID" value="NZ_JACHXK010000004.1"/>
</dbReference>
<accession>A0A7W5AWW3</accession>
<organism evidence="2 3">
    <name type="scientific">Paenibacillus phyllosphaerae</name>
    <dbReference type="NCBI Taxonomy" id="274593"/>
    <lineage>
        <taxon>Bacteria</taxon>
        <taxon>Bacillati</taxon>
        <taxon>Bacillota</taxon>
        <taxon>Bacilli</taxon>
        <taxon>Bacillales</taxon>
        <taxon>Paenibacillaceae</taxon>
        <taxon>Paenibacillus</taxon>
    </lineage>
</organism>